<proteinExistence type="predicted"/>
<evidence type="ECO:0000313" key="1">
    <source>
        <dbReference type="EMBL" id="KAI5669076.1"/>
    </source>
</evidence>
<reference evidence="2" key="1">
    <citation type="journal article" date="2023" name="Nat. Plants">
        <title>Single-cell RNA sequencing provides a high-resolution roadmap for understanding the multicellular compartmentation of specialized metabolism.</title>
        <authorList>
            <person name="Sun S."/>
            <person name="Shen X."/>
            <person name="Li Y."/>
            <person name="Li Y."/>
            <person name="Wang S."/>
            <person name="Li R."/>
            <person name="Zhang H."/>
            <person name="Shen G."/>
            <person name="Guo B."/>
            <person name="Wei J."/>
            <person name="Xu J."/>
            <person name="St-Pierre B."/>
            <person name="Chen S."/>
            <person name="Sun C."/>
        </authorList>
    </citation>
    <scope>NUCLEOTIDE SEQUENCE [LARGE SCALE GENOMIC DNA]</scope>
</reference>
<sequence>MGIMNASSCSRIPFWGEGRICWDFFPWHEGEKNQRNTGLRANQLVRSQNAMSQGKKVAIDFQSYDLTRIANVRVPDMLASNLSMSEQTSKTSKFDPYILF</sequence>
<keyword evidence="2" id="KW-1185">Reference proteome</keyword>
<protein>
    <submittedName>
        <fullName evidence="1">Uncharacterized protein</fullName>
    </submittedName>
</protein>
<gene>
    <name evidence="1" type="ORF">M9H77_18929</name>
</gene>
<accession>A0ACC0B8T6</accession>
<dbReference type="EMBL" id="CM044704">
    <property type="protein sequence ID" value="KAI5669076.1"/>
    <property type="molecule type" value="Genomic_DNA"/>
</dbReference>
<comment type="caution">
    <text evidence="1">The sequence shown here is derived from an EMBL/GenBank/DDBJ whole genome shotgun (WGS) entry which is preliminary data.</text>
</comment>
<evidence type="ECO:0000313" key="2">
    <source>
        <dbReference type="Proteomes" id="UP001060085"/>
    </source>
</evidence>
<organism evidence="1 2">
    <name type="scientific">Catharanthus roseus</name>
    <name type="common">Madagascar periwinkle</name>
    <name type="synonym">Vinca rosea</name>
    <dbReference type="NCBI Taxonomy" id="4058"/>
    <lineage>
        <taxon>Eukaryota</taxon>
        <taxon>Viridiplantae</taxon>
        <taxon>Streptophyta</taxon>
        <taxon>Embryophyta</taxon>
        <taxon>Tracheophyta</taxon>
        <taxon>Spermatophyta</taxon>
        <taxon>Magnoliopsida</taxon>
        <taxon>eudicotyledons</taxon>
        <taxon>Gunneridae</taxon>
        <taxon>Pentapetalae</taxon>
        <taxon>asterids</taxon>
        <taxon>lamiids</taxon>
        <taxon>Gentianales</taxon>
        <taxon>Apocynaceae</taxon>
        <taxon>Rauvolfioideae</taxon>
        <taxon>Vinceae</taxon>
        <taxon>Catharanthinae</taxon>
        <taxon>Catharanthus</taxon>
    </lineage>
</organism>
<name>A0ACC0B8T6_CATRO</name>
<dbReference type="Proteomes" id="UP001060085">
    <property type="component" value="Linkage Group LG04"/>
</dbReference>